<dbReference type="GeneID" id="20342278"/>
<feature type="transmembrane region" description="Helical" evidence="1">
    <location>
        <begin position="92"/>
        <end position="111"/>
    </location>
</feature>
<proteinExistence type="predicted"/>
<reference evidence="2" key="3">
    <citation type="submission" date="2010-09" db="EMBL/GenBank/DDBJ databases">
        <title>Annotation of Gaeumannomyces graminis var. tritici R3-111a-1.</title>
        <authorList>
            <consortium name="The Broad Institute Genome Sequencing Platform"/>
            <person name="Ma L.-J."/>
            <person name="Dead R."/>
            <person name="Young S.K."/>
            <person name="Zeng Q."/>
            <person name="Gargeya S."/>
            <person name="Fitzgerald M."/>
            <person name="Haas B."/>
            <person name="Abouelleil A."/>
            <person name="Alvarado L."/>
            <person name="Arachchi H.M."/>
            <person name="Berlin A."/>
            <person name="Brown A."/>
            <person name="Chapman S.B."/>
            <person name="Chen Z."/>
            <person name="Dunbar C."/>
            <person name="Freedman E."/>
            <person name="Gearin G."/>
            <person name="Gellesch M."/>
            <person name="Goldberg J."/>
            <person name="Griggs A."/>
            <person name="Gujja S."/>
            <person name="Heiman D."/>
            <person name="Howarth C."/>
            <person name="Larson L."/>
            <person name="Lui A."/>
            <person name="MacDonald P.J.P."/>
            <person name="Mehta T."/>
            <person name="Montmayeur A."/>
            <person name="Murphy C."/>
            <person name="Neiman D."/>
            <person name="Pearson M."/>
            <person name="Priest M."/>
            <person name="Roberts A."/>
            <person name="Saif S."/>
            <person name="Shea T."/>
            <person name="Shenoy N."/>
            <person name="Sisk P."/>
            <person name="Stolte C."/>
            <person name="Sykes S."/>
            <person name="Yandava C."/>
            <person name="Wortman J."/>
            <person name="Nusbaum C."/>
            <person name="Birren B."/>
        </authorList>
    </citation>
    <scope>NUCLEOTIDE SEQUENCE</scope>
    <source>
        <strain evidence="2">R3-111a-1</strain>
    </source>
</reference>
<dbReference type="RefSeq" id="XP_009217855.1">
    <property type="nucleotide sequence ID" value="XM_009219591.1"/>
</dbReference>
<evidence type="ECO:0000313" key="2">
    <source>
        <dbReference type="EMBL" id="EJT81846.1"/>
    </source>
</evidence>
<dbReference type="VEuPathDB" id="FungiDB:GGTG_01820"/>
<feature type="transmembrane region" description="Helical" evidence="1">
    <location>
        <begin position="160"/>
        <end position="183"/>
    </location>
</feature>
<accession>J3NKM9</accession>
<organism evidence="2">
    <name type="scientific">Gaeumannomyces tritici (strain R3-111a-1)</name>
    <name type="common">Wheat and barley take-all root rot fungus</name>
    <name type="synonym">Gaeumannomyces graminis var. tritici</name>
    <dbReference type="NCBI Taxonomy" id="644352"/>
    <lineage>
        <taxon>Eukaryota</taxon>
        <taxon>Fungi</taxon>
        <taxon>Dikarya</taxon>
        <taxon>Ascomycota</taxon>
        <taxon>Pezizomycotina</taxon>
        <taxon>Sordariomycetes</taxon>
        <taxon>Sordariomycetidae</taxon>
        <taxon>Magnaporthales</taxon>
        <taxon>Magnaporthaceae</taxon>
        <taxon>Gaeumannomyces</taxon>
    </lineage>
</organism>
<sequence length="323" mass="34722">MDAADNVRHILGAEAATPKPSRLPHLLRFPIVIVLSLGWSAVGYSLISQWTTSDDVAAFGRVISQGEILLLLAWRVSELCIAWYGNYDGYDLAALSTLAYGPIVFLFSSFYRVRPWTLAASLAVDVLSSVAPFALLRPLSPAHAAAATVPNRELLQDGPIKTFTTLYATAIYAVVPALSYNAWLRRSLLLNFTGIPSIEPSLSLGANFFTGALLLLFGYSARVFVFDAAVATGTTPEDAVVEAFDPVSATLGETLWQNVWGFRTQTKVAIRRTLVVVLVSFIRTTSQCTLTVQGVEVWGAAAYASVWAVASIVAGTAMGLVID</sequence>
<keyword evidence="1" id="KW-0812">Transmembrane</keyword>
<reference evidence="4" key="1">
    <citation type="submission" date="2010-07" db="EMBL/GenBank/DDBJ databases">
        <title>The genome sequence of Gaeumannomyces graminis var. tritici strain R3-111a-1.</title>
        <authorList>
            <consortium name="The Broad Institute Genome Sequencing Platform"/>
            <person name="Ma L.-J."/>
            <person name="Dead R."/>
            <person name="Young S."/>
            <person name="Zeng Q."/>
            <person name="Koehrsen M."/>
            <person name="Alvarado L."/>
            <person name="Berlin A."/>
            <person name="Chapman S.B."/>
            <person name="Chen Z."/>
            <person name="Freedman E."/>
            <person name="Gellesch M."/>
            <person name="Goldberg J."/>
            <person name="Griggs A."/>
            <person name="Gujja S."/>
            <person name="Heilman E.R."/>
            <person name="Heiman D."/>
            <person name="Hepburn T."/>
            <person name="Howarth C."/>
            <person name="Jen D."/>
            <person name="Larson L."/>
            <person name="Mehta T."/>
            <person name="Neiman D."/>
            <person name="Pearson M."/>
            <person name="Roberts A."/>
            <person name="Saif S."/>
            <person name="Shea T."/>
            <person name="Shenoy N."/>
            <person name="Sisk P."/>
            <person name="Stolte C."/>
            <person name="Sykes S."/>
            <person name="Walk T."/>
            <person name="White J."/>
            <person name="Yandava C."/>
            <person name="Haas B."/>
            <person name="Nusbaum C."/>
            <person name="Birren B."/>
        </authorList>
    </citation>
    <scope>NUCLEOTIDE SEQUENCE [LARGE SCALE GENOMIC DNA]</scope>
    <source>
        <strain evidence="4">R3-111a-1</strain>
    </source>
</reference>
<name>J3NKM9_GAET3</name>
<dbReference type="AlphaFoldDB" id="J3NKM9"/>
<dbReference type="eggNOG" id="ENOG502RZT9">
    <property type="taxonomic scope" value="Eukaryota"/>
</dbReference>
<keyword evidence="4" id="KW-1185">Reference proteome</keyword>
<reference evidence="3" key="4">
    <citation type="journal article" date="2015" name="G3 (Bethesda)">
        <title>Genome sequences of three phytopathogenic species of the Magnaporthaceae family of fungi.</title>
        <authorList>
            <person name="Okagaki L.H."/>
            <person name="Nunes C.C."/>
            <person name="Sailsbery J."/>
            <person name="Clay B."/>
            <person name="Brown D."/>
            <person name="John T."/>
            <person name="Oh Y."/>
            <person name="Young N."/>
            <person name="Fitzgerald M."/>
            <person name="Haas B.J."/>
            <person name="Zeng Q."/>
            <person name="Young S."/>
            <person name="Adiconis X."/>
            <person name="Fan L."/>
            <person name="Levin J.Z."/>
            <person name="Mitchell T.K."/>
            <person name="Okubara P.A."/>
            <person name="Farman M.L."/>
            <person name="Kohn L.M."/>
            <person name="Birren B."/>
            <person name="Ma L.-J."/>
            <person name="Dean R.A."/>
        </authorList>
    </citation>
    <scope>NUCLEOTIDE SEQUENCE</scope>
    <source>
        <strain evidence="3">R3-111a-1</strain>
    </source>
</reference>
<evidence type="ECO:0000313" key="3">
    <source>
        <dbReference type="EnsemblFungi" id="EJT81846"/>
    </source>
</evidence>
<dbReference type="OrthoDB" id="5394254at2759"/>
<evidence type="ECO:0000256" key="1">
    <source>
        <dbReference type="SAM" id="Phobius"/>
    </source>
</evidence>
<evidence type="ECO:0000313" key="4">
    <source>
        <dbReference type="Proteomes" id="UP000006039"/>
    </source>
</evidence>
<feature type="transmembrane region" description="Helical" evidence="1">
    <location>
        <begin position="204"/>
        <end position="225"/>
    </location>
</feature>
<feature type="transmembrane region" description="Helical" evidence="1">
    <location>
        <begin position="300"/>
        <end position="322"/>
    </location>
</feature>
<dbReference type="EnsemblFungi" id="EJT81846">
    <property type="protein sequence ID" value="EJT81846"/>
    <property type="gene ID" value="GGTG_01820"/>
</dbReference>
<reference evidence="2" key="2">
    <citation type="submission" date="2010-07" db="EMBL/GenBank/DDBJ databases">
        <authorList>
            <consortium name="The Broad Institute Genome Sequencing Platform"/>
            <consortium name="Broad Institute Genome Sequencing Center for Infectious Disease"/>
            <person name="Ma L.-J."/>
            <person name="Dead R."/>
            <person name="Young S."/>
            <person name="Zeng Q."/>
            <person name="Koehrsen M."/>
            <person name="Alvarado L."/>
            <person name="Berlin A."/>
            <person name="Chapman S.B."/>
            <person name="Chen Z."/>
            <person name="Freedman E."/>
            <person name="Gellesch M."/>
            <person name="Goldberg J."/>
            <person name="Griggs A."/>
            <person name="Gujja S."/>
            <person name="Heilman E.R."/>
            <person name="Heiman D."/>
            <person name="Hepburn T."/>
            <person name="Howarth C."/>
            <person name="Jen D."/>
            <person name="Larson L."/>
            <person name="Mehta T."/>
            <person name="Neiman D."/>
            <person name="Pearson M."/>
            <person name="Roberts A."/>
            <person name="Saif S."/>
            <person name="Shea T."/>
            <person name="Shenoy N."/>
            <person name="Sisk P."/>
            <person name="Stolte C."/>
            <person name="Sykes S."/>
            <person name="Walk T."/>
            <person name="White J."/>
            <person name="Yandava C."/>
            <person name="Haas B."/>
            <person name="Nusbaum C."/>
            <person name="Birren B."/>
        </authorList>
    </citation>
    <scope>NUCLEOTIDE SEQUENCE</scope>
    <source>
        <strain evidence="2">R3-111a-1</strain>
    </source>
</reference>
<dbReference type="EMBL" id="GL385395">
    <property type="protein sequence ID" value="EJT81846.1"/>
    <property type="molecule type" value="Genomic_DNA"/>
</dbReference>
<keyword evidence="1" id="KW-0472">Membrane</keyword>
<feature type="transmembrane region" description="Helical" evidence="1">
    <location>
        <begin position="27"/>
        <end position="47"/>
    </location>
</feature>
<gene>
    <name evidence="3" type="primary">20342278</name>
    <name evidence="2" type="ORF">GGTG_01820</name>
</gene>
<reference evidence="3" key="5">
    <citation type="submission" date="2018-04" db="UniProtKB">
        <authorList>
            <consortium name="EnsemblFungi"/>
        </authorList>
    </citation>
    <scope>IDENTIFICATION</scope>
    <source>
        <strain evidence="3">R3-111a-1</strain>
    </source>
</reference>
<protein>
    <submittedName>
        <fullName evidence="2 3">Uncharacterized protein</fullName>
    </submittedName>
</protein>
<dbReference type="HOGENOM" id="CLU_042059_1_1_1"/>
<keyword evidence="1" id="KW-1133">Transmembrane helix</keyword>
<dbReference type="Proteomes" id="UP000006039">
    <property type="component" value="Unassembled WGS sequence"/>
</dbReference>